<dbReference type="EMBL" id="AUXW01000176">
    <property type="protein sequence ID" value="KKE81790.1"/>
    <property type="molecule type" value="Genomic_DNA"/>
</dbReference>
<dbReference type="RefSeq" id="WP_046357681.1">
    <property type="nucleotide sequence ID" value="NZ_AUXW01000176.1"/>
</dbReference>
<dbReference type="SUPFAM" id="SSF53474">
    <property type="entry name" value="alpha/beta-Hydrolases"/>
    <property type="match status" value="1"/>
</dbReference>
<dbReference type="Pfam" id="PF00975">
    <property type="entry name" value="Thioesterase"/>
    <property type="match status" value="1"/>
</dbReference>
<dbReference type="Proteomes" id="UP000033434">
    <property type="component" value="Unassembled WGS sequence"/>
</dbReference>
<dbReference type="PATRIC" id="fig|1129367.4.peg.4284"/>
<reference evidence="2 3" key="1">
    <citation type="journal article" date="2015" name="BMC Genomics">
        <title>Genome mining reveals unlocked bioactive potential of marine Gram-negative bacteria.</title>
        <authorList>
            <person name="Machado H."/>
            <person name="Sonnenschein E.C."/>
            <person name="Melchiorsen J."/>
            <person name="Gram L."/>
        </authorList>
    </citation>
    <scope>NUCLEOTIDE SEQUENCE [LARGE SCALE GENOMIC DNA]</scope>
    <source>
        <strain evidence="2 3">S4054</strain>
    </source>
</reference>
<dbReference type="AlphaFoldDB" id="A0A0F6A6I9"/>
<dbReference type="InterPro" id="IPR001031">
    <property type="entry name" value="Thioesterase"/>
</dbReference>
<evidence type="ECO:0000259" key="1">
    <source>
        <dbReference type="Pfam" id="PF00975"/>
    </source>
</evidence>
<sequence length="281" mass="31638">MVDLSRYPTIVELNESSSSKLIFCTHPAGGGLNAYKDMANKLPHKVLGLEDPSIYDDQVFDSIPDLAEYHVETIRAIQPQGPYYVFGQCSGGPLAYEIAYQLTLEGEQVEVLAMFGAHQLLGFDPSEKSNYGFLPEYLHNRFSIDLSQLNWVEMESLTIEAVVDKIVEELCSQKVLDSSKDIEWVKRSIRSLCLSRNASKKYIAPTSGLNIQHYKQPREAQSVKAFSLNSKDWCDWESLTHGELIEIAHSDQMTITDSVLRAPFLSETMAKLEQHSLSRIA</sequence>
<dbReference type="InterPro" id="IPR029058">
    <property type="entry name" value="AB_hydrolase_fold"/>
</dbReference>
<accession>A0A0F6A6I9</accession>
<dbReference type="Gene3D" id="3.40.50.1820">
    <property type="entry name" value="alpha/beta hydrolase"/>
    <property type="match status" value="1"/>
</dbReference>
<comment type="caution">
    <text evidence="2">The sequence shown here is derived from an EMBL/GenBank/DDBJ whole genome shotgun (WGS) entry which is preliminary data.</text>
</comment>
<protein>
    <recommendedName>
        <fullName evidence="1">Thioesterase domain-containing protein</fullName>
    </recommendedName>
</protein>
<organism evidence="2 3">
    <name type="scientific">Pseudoalteromonas luteoviolacea S4054</name>
    <dbReference type="NCBI Taxonomy" id="1129367"/>
    <lineage>
        <taxon>Bacteria</taxon>
        <taxon>Pseudomonadati</taxon>
        <taxon>Pseudomonadota</taxon>
        <taxon>Gammaproteobacteria</taxon>
        <taxon>Alteromonadales</taxon>
        <taxon>Pseudoalteromonadaceae</taxon>
        <taxon>Pseudoalteromonas</taxon>
    </lineage>
</organism>
<name>A0A0F6A6I9_9GAMM</name>
<feature type="domain" description="Thioesterase" evidence="1">
    <location>
        <begin position="22"/>
        <end position="120"/>
    </location>
</feature>
<evidence type="ECO:0000313" key="2">
    <source>
        <dbReference type="EMBL" id="KKE81790.1"/>
    </source>
</evidence>
<gene>
    <name evidence="2" type="ORF">N479_02180</name>
</gene>
<proteinExistence type="predicted"/>
<evidence type="ECO:0000313" key="3">
    <source>
        <dbReference type="Proteomes" id="UP000033434"/>
    </source>
</evidence>